<dbReference type="HOGENOM" id="CLU_2733524_0_0_7"/>
<protein>
    <submittedName>
        <fullName evidence="1">Uncharacterized protein</fullName>
    </submittedName>
</protein>
<organism evidence="1 2">
    <name type="scientific">Nitratidesulfovibrio vulgaris (strain DP4)</name>
    <name type="common">Desulfovibrio vulgaris</name>
    <dbReference type="NCBI Taxonomy" id="391774"/>
    <lineage>
        <taxon>Bacteria</taxon>
        <taxon>Pseudomonadati</taxon>
        <taxon>Thermodesulfobacteriota</taxon>
        <taxon>Desulfovibrionia</taxon>
        <taxon>Desulfovibrionales</taxon>
        <taxon>Desulfovibrionaceae</taxon>
        <taxon>Nitratidesulfovibrio</taxon>
    </lineage>
</organism>
<evidence type="ECO:0000313" key="2">
    <source>
        <dbReference type="Proteomes" id="UP000009173"/>
    </source>
</evidence>
<dbReference type="AlphaFoldDB" id="A0A0H3A8S1"/>
<proteinExistence type="predicted"/>
<evidence type="ECO:0000313" key="1">
    <source>
        <dbReference type="EMBL" id="ABM28706.1"/>
    </source>
</evidence>
<name>A0A0H3A8S1_NITV4</name>
<dbReference type="Proteomes" id="UP000009173">
    <property type="component" value="Chromosome"/>
</dbReference>
<dbReference type="RefSeq" id="WP_011792419.1">
    <property type="nucleotide sequence ID" value="NC_008751.1"/>
</dbReference>
<sequence>MVFKESVILAIKLARKQQRELVVGRQEGRWEIMPLDDSRSDQLSPSLIVTGEGIKYPEDEDLFARLVAEGA</sequence>
<dbReference type="EMBL" id="CP000527">
    <property type="protein sequence ID" value="ABM28706.1"/>
    <property type="molecule type" value="Genomic_DNA"/>
</dbReference>
<accession>A0A0H3A8S1</accession>
<gene>
    <name evidence="1" type="ordered locus">Dvul_1689</name>
</gene>
<reference evidence="2" key="1">
    <citation type="journal article" date="2009" name="Environ. Microbiol.">
        <title>Contribution of mobile genetic elements to Desulfovibrio vulgaris genome plasticity.</title>
        <authorList>
            <person name="Walker C.B."/>
            <person name="Stolyar S."/>
            <person name="Chivian D."/>
            <person name="Pinel N."/>
            <person name="Gabster J.A."/>
            <person name="Dehal P.S."/>
            <person name="He Z."/>
            <person name="Yang Z.K."/>
            <person name="Yen H.C."/>
            <person name="Zhou J."/>
            <person name="Wall J.D."/>
            <person name="Hazen T.C."/>
            <person name="Arkin A.P."/>
            <person name="Stahl D.A."/>
        </authorList>
    </citation>
    <scope>NUCLEOTIDE SEQUENCE [LARGE SCALE GENOMIC DNA]</scope>
    <source>
        <strain evidence="2">DP4</strain>
    </source>
</reference>
<dbReference type="KEGG" id="dvl:Dvul_1689"/>